<dbReference type="VEuPathDB" id="FungiDB:JI435_441840"/>
<organism evidence="2 3">
    <name type="scientific">Phaeosphaeria nodorum (strain SN15 / ATCC MYA-4574 / FGSC 10173)</name>
    <name type="common">Glume blotch fungus</name>
    <name type="synonym">Parastagonospora nodorum</name>
    <dbReference type="NCBI Taxonomy" id="321614"/>
    <lineage>
        <taxon>Eukaryota</taxon>
        <taxon>Fungi</taxon>
        <taxon>Dikarya</taxon>
        <taxon>Ascomycota</taxon>
        <taxon>Pezizomycotina</taxon>
        <taxon>Dothideomycetes</taxon>
        <taxon>Pleosporomycetidae</taxon>
        <taxon>Pleosporales</taxon>
        <taxon>Pleosporineae</taxon>
        <taxon>Phaeosphaeriaceae</taxon>
        <taxon>Parastagonospora</taxon>
    </lineage>
</organism>
<evidence type="ECO:0000313" key="3">
    <source>
        <dbReference type="Proteomes" id="UP000663193"/>
    </source>
</evidence>
<protein>
    <submittedName>
        <fullName evidence="2">Uncharacterized protein</fullName>
    </submittedName>
</protein>
<name>A0A7U2FHS8_PHANO</name>
<evidence type="ECO:0000256" key="1">
    <source>
        <dbReference type="SAM" id="MobiDB-lite"/>
    </source>
</evidence>
<reference evidence="3" key="1">
    <citation type="journal article" date="2021" name="BMC Genomics">
        <title>Chromosome-level genome assembly and manually-curated proteome of model necrotroph Parastagonospora nodorum Sn15 reveals a genome-wide trove of candidate effector homologs, and redundancy of virulence-related functions within an accessory chromosome.</title>
        <authorList>
            <person name="Bertazzoni S."/>
            <person name="Jones D.A.B."/>
            <person name="Phan H.T."/>
            <person name="Tan K.-C."/>
            <person name="Hane J.K."/>
        </authorList>
    </citation>
    <scope>NUCLEOTIDE SEQUENCE [LARGE SCALE GENOMIC DNA]</scope>
    <source>
        <strain evidence="3">SN15 / ATCC MYA-4574 / FGSC 10173)</strain>
    </source>
</reference>
<sequence length="167" mass="18111">MGRVSHQQSAVYEVPAEYRFVHIQLRLFMLLIRPGVDDFSTRLANNTTLALNGILALSTLSSTAQTLYLPTNASLYSTTSTSRTPPGPPTPSTPWHTHNPHIPPPHLLYTSMQHPPRAPPQFFHHTKRTVHTAAVGLLPHGVAAVWRSAGQQTGVGGERLGNVCGGV</sequence>
<proteinExistence type="predicted"/>
<accession>A0A7U2FHS8</accession>
<keyword evidence="3" id="KW-1185">Reference proteome</keyword>
<dbReference type="EMBL" id="CP069037">
    <property type="protein sequence ID" value="QRD03310.1"/>
    <property type="molecule type" value="Genomic_DNA"/>
</dbReference>
<gene>
    <name evidence="2" type="ORF">JI435_441840</name>
</gene>
<dbReference type="Proteomes" id="UP000663193">
    <property type="component" value="Chromosome 15"/>
</dbReference>
<dbReference type="AlphaFoldDB" id="A0A7U2FHS8"/>
<feature type="region of interest" description="Disordered" evidence="1">
    <location>
        <begin position="77"/>
        <end position="98"/>
    </location>
</feature>
<evidence type="ECO:0000313" key="2">
    <source>
        <dbReference type="EMBL" id="QRD03310.1"/>
    </source>
</evidence>